<dbReference type="InterPro" id="IPR000326">
    <property type="entry name" value="PAP2/HPO"/>
</dbReference>
<proteinExistence type="predicted"/>
<organism evidence="3 4">
    <name type="scientific">Micavibrio aeruginosavorus</name>
    <dbReference type="NCBI Taxonomy" id="349221"/>
    <lineage>
        <taxon>Bacteria</taxon>
        <taxon>Pseudomonadati</taxon>
        <taxon>Bdellovibrionota</taxon>
        <taxon>Bdellovibrionia</taxon>
        <taxon>Bdellovibrionales</taxon>
        <taxon>Pseudobdellovibrionaceae</taxon>
        <taxon>Micavibrio</taxon>
    </lineage>
</organism>
<protein>
    <recommendedName>
        <fullName evidence="2">Phosphatidic acid phosphatase type 2/haloperoxidase domain-containing protein</fullName>
    </recommendedName>
</protein>
<keyword evidence="1" id="KW-0472">Membrane</keyword>
<keyword evidence="1" id="KW-0812">Transmembrane</keyword>
<sequence length="211" mass="23173">MTTKDILSFIADFGDSAVIIALVLSSSCYLMYRKHYNSAQALVTTLLAVSGIIALLKLAFIACGHNIFDIRSPSGHAALSISVYGMFAIIFYRHFTGILRIIIPIFLVALSLIIAASRVINELHSLNEVIFGGLVGLAVLSGVWHWFLKAKPLAIADYKLRFKTAAVIAAIMIVVALLVHGTRLPAENFVKKKAYWLRHHIHACRPEGYPG</sequence>
<evidence type="ECO:0000256" key="1">
    <source>
        <dbReference type="SAM" id="Phobius"/>
    </source>
</evidence>
<dbReference type="EMBL" id="QFOT01000047">
    <property type="protein sequence ID" value="PZP55868.1"/>
    <property type="molecule type" value="Genomic_DNA"/>
</dbReference>
<dbReference type="PROSITE" id="PS51257">
    <property type="entry name" value="PROKAR_LIPOPROTEIN"/>
    <property type="match status" value="1"/>
</dbReference>
<feature type="transmembrane region" description="Helical" evidence="1">
    <location>
        <begin position="6"/>
        <end position="30"/>
    </location>
</feature>
<feature type="transmembrane region" description="Helical" evidence="1">
    <location>
        <begin position="74"/>
        <end position="92"/>
    </location>
</feature>
<evidence type="ECO:0000313" key="3">
    <source>
        <dbReference type="EMBL" id="PZP55868.1"/>
    </source>
</evidence>
<feature type="transmembrane region" description="Helical" evidence="1">
    <location>
        <begin position="42"/>
        <end position="68"/>
    </location>
</feature>
<feature type="transmembrane region" description="Helical" evidence="1">
    <location>
        <begin position="99"/>
        <end position="117"/>
    </location>
</feature>
<reference evidence="3 4" key="1">
    <citation type="submission" date="2017-08" db="EMBL/GenBank/DDBJ databases">
        <title>Infants hospitalized years apart are colonized by the same room-sourced microbial strains.</title>
        <authorList>
            <person name="Brooks B."/>
            <person name="Olm M.R."/>
            <person name="Firek B.A."/>
            <person name="Baker R."/>
            <person name="Thomas B.C."/>
            <person name="Morowitz M.J."/>
            <person name="Banfield J.F."/>
        </authorList>
    </citation>
    <scope>NUCLEOTIDE SEQUENCE [LARGE SCALE GENOMIC DNA]</scope>
    <source>
        <strain evidence="3">S2_006_000_R2_64</strain>
    </source>
</reference>
<dbReference type="Proteomes" id="UP000249739">
    <property type="component" value="Unassembled WGS sequence"/>
</dbReference>
<dbReference type="Pfam" id="PF01569">
    <property type="entry name" value="PAP2"/>
    <property type="match status" value="1"/>
</dbReference>
<comment type="caution">
    <text evidence="3">The sequence shown here is derived from an EMBL/GenBank/DDBJ whole genome shotgun (WGS) entry which is preliminary data.</text>
</comment>
<evidence type="ECO:0000259" key="2">
    <source>
        <dbReference type="Pfam" id="PF01569"/>
    </source>
</evidence>
<name>A0A2W5FL28_9BACT</name>
<feature type="transmembrane region" description="Helical" evidence="1">
    <location>
        <begin position="129"/>
        <end position="148"/>
    </location>
</feature>
<feature type="transmembrane region" description="Helical" evidence="1">
    <location>
        <begin position="160"/>
        <end position="179"/>
    </location>
</feature>
<feature type="domain" description="Phosphatidic acid phosphatase type 2/haloperoxidase" evidence="2">
    <location>
        <begin position="66"/>
        <end position="150"/>
    </location>
</feature>
<gene>
    <name evidence="3" type="ORF">DI586_05555</name>
</gene>
<dbReference type="AlphaFoldDB" id="A0A2W5FL28"/>
<evidence type="ECO:0000313" key="4">
    <source>
        <dbReference type="Proteomes" id="UP000249739"/>
    </source>
</evidence>
<dbReference type="InterPro" id="IPR036938">
    <property type="entry name" value="PAP2/HPO_sf"/>
</dbReference>
<dbReference type="Gene3D" id="1.20.144.10">
    <property type="entry name" value="Phosphatidic acid phosphatase type 2/haloperoxidase"/>
    <property type="match status" value="1"/>
</dbReference>
<keyword evidence="1" id="KW-1133">Transmembrane helix</keyword>
<accession>A0A2W5FL28</accession>
<dbReference type="SUPFAM" id="SSF48317">
    <property type="entry name" value="Acid phosphatase/Vanadium-dependent haloperoxidase"/>
    <property type="match status" value="1"/>
</dbReference>